<dbReference type="InterPro" id="IPR024932">
    <property type="entry name" value="ApbE"/>
</dbReference>
<keyword evidence="6 10" id="KW-0274">FAD</keyword>
<dbReference type="GO" id="GO:0046872">
    <property type="term" value="F:metal ion binding"/>
    <property type="evidence" value="ECO:0007669"/>
    <property type="project" value="UniProtKB-UniRule"/>
</dbReference>
<evidence type="ECO:0000256" key="11">
    <source>
        <dbReference type="PIRSR" id="PIRSR006268-2"/>
    </source>
</evidence>
<comment type="cofactor">
    <cofactor evidence="11">
        <name>Mg(2+)</name>
        <dbReference type="ChEBI" id="CHEBI:18420"/>
    </cofactor>
    <cofactor evidence="11">
        <name>Mn(2+)</name>
        <dbReference type="ChEBI" id="CHEBI:29035"/>
    </cofactor>
    <text evidence="11">Magnesium. Can also use manganese.</text>
</comment>
<dbReference type="InterPro" id="IPR003374">
    <property type="entry name" value="ApbE-like_sf"/>
</dbReference>
<comment type="caution">
    <text evidence="13">The sequence shown here is derived from an EMBL/GenBank/DDBJ whole genome shotgun (WGS) entry which is preliminary data.</text>
</comment>
<accession>S3K445</accession>
<reference evidence="13 14" key="1">
    <citation type="submission" date="2013-04" db="EMBL/GenBank/DDBJ databases">
        <title>The Genome Sequence of Treponema maltophilum ATCC 51939.</title>
        <authorList>
            <consortium name="The Broad Institute Genomics Platform"/>
            <person name="Earl A."/>
            <person name="Ward D."/>
            <person name="Feldgarden M."/>
            <person name="Gevers D."/>
            <person name="Leonetti C."/>
            <person name="Blanton J.M."/>
            <person name="Dewhirst F.E."/>
            <person name="Izard J."/>
            <person name="Walker B."/>
            <person name="Young S."/>
            <person name="Zeng Q."/>
            <person name="Gargeya S."/>
            <person name="Fitzgerald M."/>
            <person name="Haas B."/>
            <person name="Abouelleil A."/>
            <person name="Allen A.W."/>
            <person name="Alvarado L."/>
            <person name="Arachchi H.M."/>
            <person name="Berlin A.M."/>
            <person name="Chapman S.B."/>
            <person name="Gainer-Dewar J."/>
            <person name="Goldberg J."/>
            <person name="Griggs A."/>
            <person name="Gujja S."/>
            <person name="Hansen M."/>
            <person name="Howarth C."/>
            <person name="Imamovic A."/>
            <person name="Ireland A."/>
            <person name="Larimer J."/>
            <person name="McCowan C."/>
            <person name="Murphy C."/>
            <person name="Pearson M."/>
            <person name="Poon T.W."/>
            <person name="Priest M."/>
            <person name="Roberts A."/>
            <person name="Saif S."/>
            <person name="Shea T."/>
            <person name="Sisk P."/>
            <person name="Sykes S."/>
            <person name="Wortman J."/>
            <person name="Nusbaum C."/>
            <person name="Birren B."/>
        </authorList>
    </citation>
    <scope>NUCLEOTIDE SEQUENCE [LARGE SCALE GENOMIC DNA]</scope>
    <source>
        <strain evidence="13 14">ATCC 51939</strain>
    </source>
</reference>
<dbReference type="RefSeq" id="WP_016524582.1">
    <property type="nucleotide sequence ID" value="NZ_KE332518.1"/>
</dbReference>
<keyword evidence="7 10" id="KW-0460">Magnesium</keyword>
<evidence type="ECO:0000256" key="10">
    <source>
        <dbReference type="PIRNR" id="PIRNR006268"/>
    </source>
</evidence>
<evidence type="ECO:0000313" key="13">
    <source>
        <dbReference type="EMBL" id="EPF32285.1"/>
    </source>
</evidence>
<dbReference type="OrthoDB" id="9778595at2"/>
<feature type="binding site" evidence="11">
    <location>
        <position position="295"/>
    </location>
    <ligand>
        <name>Mg(2+)</name>
        <dbReference type="ChEBI" id="CHEBI:18420"/>
    </ligand>
</feature>
<keyword evidence="12" id="KW-0449">Lipoprotein</keyword>
<dbReference type="PIRSF" id="PIRSF006268">
    <property type="entry name" value="ApbE"/>
    <property type="match status" value="1"/>
</dbReference>
<evidence type="ECO:0000256" key="6">
    <source>
        <dbReference type="ARBA" id="ARBA00022827"/>
    </source>
</evidence>
<feature type="binding site" evidence="11">
    <location>
        <position position="177"/>
    </location>
    <ligand>
        <name>Mg(2+)</name>
        <dbReference type="ChEBI" id="CHEBI:18420"/>
    </ligand>
</feature>
<dbReference type="EMBL" id="ATFF01000002">
    <property type="protein sequence ID" value="EPF32285.1"/>
    <property type="molecule type" value="Genomic_DNA"/>
</dbReference>
<keyword evidence="14" id="KW-1185">Reference proteome</keyword>
<dbReference type="Pfam" id="PF02424">
    <property type="entry name" value="ApbE"/>
    <property type="match status" value="1"/>
</dbReference>
<organism evidence="13 14">
    <name type="scientific">Treponema maltophilum ATCC 51939</name>
    <dbReference type="NCBI Taxonomy" id="1125699"/>
    <lineage>
        <taxon>Bacteria</taxon>
        <taxon>Pseudomonadati</taxon>
        <taxon>Spirochaetota</taxon>
        <taxon>Spirochaetia</taxon>
        <taxon>Spirochaetales</taxon>
        <taxon>Treponemataceae</taxon>
        <taxon>Treponema</taxon>
    </lineage>
</organism>
<dbReference type="AlphaFoldDB" id="S3K445"/>
<keyword evidence="3 10" id="KW-0285">Flavoprotein</keyword>
<evidence type="ECO:0000256" key="3">
    <source>
        <dbReference type="ARBA" id="ARBA00022630"/>
    </source>
</evidence>
<keyword evidence="12" id="KW-1003">Cell membrane</keyword>
<feature type="binding site" evidence="11">
    <location>
        <position position="291"/>
    </location>
    <ligand>
        <name>Mg(2+)</name>
        <dbReference type="ChEBI" id="CHEBI:18420"/>
    </ligand>
</feature>
<comment type="function">
    <text evidence="12">Flavin transferase that catalyzes the transfer of the FMN moiety of FAD and its covalent binding to the hydroxyl group of a threonine residue in a target flavoprotein.</text>
</comment>
<evidence type="ECO:0000256" key="2">
    <source>
        <dbReference type="ARBA" id="ARBA00016337"/>
    </source>
</evidence>
<keyword evidence="12" id="KW-0472">Membrane</keyword>
<comment type="catalytic activity">
    <reaction evidence="9 10 12">
        <text>L-threonyl-[protein] + FAD = FMN-L-threonyl-[protein] + AMP + H(+)</text>
        <dbReference type="Rhea" id="RHEA:36847"/>
        <dbReference type="Rhea" id="RHEA-COMP:11060"/>
        <dbReference type="Rhea" id="RHEA-COMP:11061"/>
        <dbReference type="ChEBI" id="CHEBI:15378"/>
        <dbReference type="ChEBI" id="CHEBI:30013"/>
        <dbReference type="ChEBI" id="CHEBI:57692"/>
        <dbReference type="ChEBI" id="CHEBI:74257"/>
        <dbReference type="ChEBI" id="CHEBI:456215"/>
        <dbReference type="EC" id="2.7.1.180"/>
    </reaction>
</comment>
<dbReference type="SUPFAM" id="SSF143631">
    <property type="entry name" value="ApbE-like"/>
    <property type="match status" value="1"/>
</dbReference>
<evidence type="ECO:0000256" key="9">
    <source>
        <dbReference type="ARBA" id="ARBA00048540"/>
    </source>
</evidence>
<dbReference type="EC" id="2.7.1.180" evidence="1 10"/>
<dbReference type="HOGENOM" id="CLU_044403_1_0_12"/>
<dbReference type="PANTHER" id="PTHR30040:SF2">
    <property type="entry name" value="FAD:PROTEIN FMN TRANSFERASE"/>
    <property type="match status" value="1"/>
</dbReference>
<dbReference type="PROSITE" id="PS51257">
    <property type="entry name" value="PROKAR_LIPOPROTEIN"/>
    <property type="match status" value="1"/>
</dbReference>
<keyword evidence="5 10" id="KW-0479">Metal-binding</keyword>
<dbReference type="GO" id="GO:0005886">
    <property type="term" value="C:plasma membrane"/>
    <property type="evidence" value="ECO:0007669"/>
    <property type="project" value="UniProtKB-SubCell"/>
</dbReference>
<evidence type="ECO:0000256" key="7">
    <source>
        <dbReference type="ARBA" id="ARBA00022842"/>
    </source>
</evidence>
<sequence>MHKSIHTAAAFAALTAVILSLGLVSCSKNISPSQTRPVLGTVCTVQLFEYGKQKYYDTLFECLEQIEAHMSMNIPSSDIARINAASGEQKIAVHEDTFKVIRRALDIAQLSDGAFNPASGALVKLWNIGSDAPHLPSQEEIEGALALCDWRSVVLSEDGEEKSVYLPVKGTALDLGGIAKGFAADELAALIKKLKIPRAIIDLGGNIYAVGEKKGKEAWKVGIKNPFDSAAAPVIALSVKDVSVVTSGVYERFFVYEGRLFHHLLDCKTGYPADNGLMSVTIVNESSMDADALATAVFVMGKERGMDLLRRINTQGLCIDTEKTIDATDSIKTQALLLNEEFSIR</sequence>
<evidence type="ECO:0000256" key="12">
    <source>
        <dbReference type="RuleBase" id="RU363002"/>
    </source>
</evidence>
<comment type="subcellular location">
    <subcellularLocation>
        <location evidence="12">Cell inner membrane</location>
        <topology evidence="12">Lipid-anchor</topology>
        <orientation evidence="12">Periplasmic side</orientation>
    </subcellularLocation>
</comment>
<dbReference type="eggNOG" id="COG1477">
    <property type="taxonomic scope" value="Bacteria"/>
</dbReference>
<dbReference type="Proteomes" id="UP000014541">
    <property type="component" value="Unassembled WGS sequence"/>
</dbReference>
<evidence type="ECO:0000256" key="5">
    <source>
        <dbReference type="ARBA" id="ARBA00022723"/>
    </source>
</evidence>
<dbReference type="STRING" id="1125699.HMPREF9194_00281"/>
<evidence type="ECO:0000256" key="4">
    <source>
        <dbReference type="ARBA" id="ARBA00022679"/>
    </source>
</evidence>
<gene>
    <name evidence="13" type="ORF">HMPREF9194_00281</name>
</gene>
<protein>
    <recommendedName>
        <fullName evidence="2 10">FAD:protein FMN transferase</fullName>
        <ecNumber evidence="1 10">2.7.1.180</ecNumber>
    </recommendedName>
    <alternativeName>
        <fullName evidence="8 10">Flavin transferase</fullName>
    </alternativeName>
</protein>
<dbReference type="GO" id="GO:0016740">
    <property type="term" value="F:transferase activity"/>
    <property type="evidence" value="ECO:0007669"/>
    <property type="project" value="UniProtKB-UniRule"/>
</dbReference>
<dbReference type="PANTHER" id="PTHR30040">
    <property type="entry name" value="THIAMINE BIOSYNTHESIS LIPOPROTEIN APBE"/>
    <property type="match status" value="1"/>
</dbReference>
<comment type="similarity">
    <text evidence="10 12">Belongs to the ApbE family.</text>
</comment>
<name>S3K445_TREMA</name>
<evidence type="ECO:0000256" key="8">
    <source>
        <dbReference type="ARBA" id="ARBA00031306"/>
    </source>
</evidence>
<proteinExistence type="inferred from homology"/>
<dbReference type="Gene3D" id="3.10.520.10">
    <property type="entry name" value="ApbE-like domains"/>
    <property type="match status" value="1"/>
</dbReference>
<evidence type="ECO:0000313" key="14">
    <source>
        <dbReference type="Proteomes" id="UP000014541"/>
    </source>
</evidence>
<keyword evidence="12" id="KW-0997">Cell inner membrane</keyword>
<keyword evidence="4 10" id="KW-0808">Transferase</keyword>
<dbReference type="PATRIC" id="fig|1125699.3.peg.284"/>
<evidence type="ECO:0000256" key="1">
    <source>
        <dbReference type="ARBA" id="ARBA00011955"/>
    </source>
</evidence>